<comment type="function">
    <text evidence="6">Repressor involved in the biosynthesis of the osmoprotectant glycine betaine. It represses transcription of the choline transporter BetT and the genes of BetAB involved in the synthesis of glycine betaine.</text>
</comment>
<organism evidence="10 11">
    <name type="scientific">Ponticoccus alexandrii</name>
    <dbReference type="NCBI Taxonomy" id="1943633"/>
    <lineage>
        <taxon>Bacteria</taxon>
        <taxon>Pseudomonadati</taxon>
        <taxon>Pseudomonadota</taxon>
        <taxon>Alphaproteobacteria</taxon>
        <taxon>Rhodobacterales</taxon>
        <taxon>Roseobacteraceae</taxon>
        <taxon>Ponticoccus</taxon>
    </lineage>
</organism>
<dbReference type="PROSITE" id="PS50977">
    <property type="entry name" value="HTH_TETR_2"/>
    <property type="match status" value="1"/>
</dbReference>
<feature type="domain" description="HTH tetR-type" evidence="9">
    <location>
        <begin position="8"/>
        <end position="68"/>
    </location>
</feature>
<keyword evidence="4 7" id="KW-0238">DNA-binding</keyword>
<evidence type="ECO:0000256" key="5">
    <source>
        <dbReference type="ARBA" id="ARBA00023163"/>
    </source>
</evidence>
<dbReference type="RefSeq" id="WP_031322139.1">
    <property type="nucleotide sequence ID" value="NZ_CP047166.1"/>
</dbReference>
<keyword evidence="11" id="KW-1185">Reference proteome</keyword>
<evidence type="ECO:0000259" key="9">
    <source>
        <dbReference type="PROSITE" id="PS50977"/>
    </source>
</evidence>
<gene>
    <name evidence="7 10" type="primary">betI</name>
    <name evidence="10" type="ORF">GQA70_06335</name>
</gene>
<dbReference type="Pfam" id="PF13977">
    <property type="entry name" value="TetR_C_6"/>
    <property type="match status" value="1"/>
</dbReference>
<dbReference type="Proteomes" id="UP000596387">
    <property type="component" value="Chromosome"/>
</dbReference>
<evidence type="ECO:0000256" key="8">
    <source>
        <dbReference type="PROSITE-ProRule" id="PRU00335"/>
    </source>
</evidence>
<keyword evidence="5 7" id="KW-0804">Transcription</keyword>
<proteinExistence type="inferred from homology"/>
<comment type="pathway">
    <text evidence="1 7">Amine and polyamine biosynthesis; betaine biosynthesis via choline pathway [regulation].</text>
</comment>
<reference evidence="10 11" key="1">
    <citation type="submission" date="2019-12" db="EMBL/GenBank/DDBJ databases">
        <title>Complete Genome Sequence of a Quorum-Sensing Bacterium,Rhodobacteraceae bacterium C31, Isolated from a marine microalgae symbiotic bacteria.</title>
        <authorList>
            <person name="Zhang Y."/>
        </authorList>
    </citation>
    <scope>NUCLEOTIDE SEQUENCE [LARGE SCALE GENOMIC DNA]</scope>
    <source>
        <strain evidence="10 11">C31</strain>
    </source>
</reference>
<dbReference type="SUPFAM" id="SSF48498">
    <property type="entry name" value="Tetracyclin repressor-like, C-terminal domain"/>
    <property type="match status" value="1"/>
</dbReference>
<comment type="function">
    <text evidence="7">Repressor involved in choline regulation of the bet genes.</text>
</comment>
<feature type="DNA-binding region" description="H-T-H motif" evidence="7 8">
    <location>
        <begin position="31"/>
        <end position="50"/>
    </location>
</feature>
<dbReference type="Pfam" id="PF00440">
    <property type="entry name" value="TetR_N"/>
    <property type="match status" value="1"/>
</dbReference>
<evidence type="ECO:0000256" key="6">
    <source>
        <dbReference type="ARBA" id="ARBA00024936"/>
    </source>
</evidence>
<dbReference type="NCBIfam" id="NF001978">
    <property type="entry name" value="PRK00767.1"/>
    <property type="match status" value="1"/>
</dbReference>
<accession>A0ABX7F8D9</accession>
<dbReference type="SUPFAM" id="SSF46689">
    <property type="entry name" value="Homeodomain-like"/>
    <property type="match status" value="1"/>
</dbReference>
<dbReference type="InterPro" id="IPR039538">
    <property type="entry name" value="BetI_C"/>
</dbReference>
<evidence type="ECO:0000313" key="10">
    <source>
        <dbReference type="EMBL" id="QRF65963.1"/>
    </source>
</evidence>
<evidence type="ECO:0000256" key="1">
    <source>
        <dbReference type="ARBA" id="ARBA00004719"/>
    </source>
</evidence>
<protein>
    <recommendedName>
        <fullName evidence="7">HTH-type transcriptional regulator BetI</fullName>
    </recommendedName>
</protein>
<dbReference type="InterPro" id="IPR001647">
    <property type="entry name" value="HTH_TetR"/>
</dbReference>
<sequence>MPKIGQEPLRRAALMEAAVAEIGEAGTLDVTVGQIARRAGMSSALAHHYYGGKAQIFLGAMRHVLTEYGQEVRRALIRAEEGRRLEAIIAASFAESCFRPATVSAWLTFYVLSLSDIEAGRLLRVYQRRLRSNLVHALRGRAAEPERLAEHLGALIDGVYLRAALSGRGIGGAAEEVLDSAYAMMASAGGARDHR</sequence>
<dbReference type="InterPro" id="IPR017757">
    <property type="entry name" value="Tscrpt_rep_BetI"/>
</dbReference>
<dbReference type="InterPro" id="IPR009057">
    <property type="entry name" value="Homeodomain-like_sf"/>
</dbReference>
<dbReference type="Gene3D" id="1.10.357.10">
    <property type="entry name" value="Tetracycline Repressor, domain 2"/>
    <property type="match status" value="1"/>
</dbReference>
<name>A0ABX7F8D9_9RHOB</name>
<evidence type="ECO:0000256" key="4">
    <source>
        <dbReference type="ARBA" id="ARBA00023125"/>
    </source>
</evidence>
<evidence type="ECO:0000256" key="7">
    <source>
        <dbReference type="HAMAP-Rule" id="MF_00768"/>
    </source>
</evidence>
<dbReference type="EMBL" id="CP047166">
    <property type="protein sequence ID" value="QRF65963.1"/>
    <property type="molecule type" value="Genomic_DNA"/>
</dbReference>
<keyword evidence="2 7" id="KW-0678">Repressor</keyword>
<keyword evidence="3 7" id="KW-0805">Transcription regulation</keyword>
<evidence type="ECO:0000256" key="2">
    <source>
        <dbReference type="ARBA" id="ARBA00022491"/>
    </source>
</evidence>
<evidence type="ECO:0000256" key="3">
    <source>
        <dbReference type="ARBA" id="ARBA00023015"/>
    </source>
</evidence>
<dbReference type="HAMAP" id="MF_00768">
    <property type="entry name" value="HTH_type_BetI"/>
    <property type="match status" value="1"/>
</dbReference>
<dbReference type="InterPro" id="IPR036271">
    <property type="entry name" value="Tet_transcr_reg_TetR-rel_C_sf"/>
</dbReference>
<evidence type="ECO:0000313" key="11">
    <source>
        <dbReference type="Proteomes" id="UP000596387"/>
    </source>
</evidence>